<reference evidence="2" key="1">
    <citation type="journal article" date="2013" name="Environ. Microbiol.">
        <title>Microbiota from the distal guts of lean and obese adolescents exhibit partial functional redundancy besides clear differences in community structure.</title>
        <authorList>
            <person name="Ferrer M."/>
            <person name="Ruiz A."/>
            <person name="Lanza F."/>
            <person name="Haange S.B."/>
            <person name="Oberbach A."/>
            <person name="Till H."/>
            <person name="Bargiela R."/>
            <person name="Campoy C."/>
            <person name="Segura M.T."/>
            <person name="Richter M."/>
            <person name="von Bergen M."/>
            <person name="Seifert J."/>
            <person name="Suarez A."/>
        </authorList>
    </citation>
    <scope>NUCLEOTIDE SEQUENCE</scope>
</reference>
<dbReference type="Pfam" id="PF01844">
    <property type="entry name" value="HNH"/>
    <property type="match status" value="1"/>
</dbReference>
<evidence type="ECO:0000313" key="2">
    <source>
        <dbReference type="EMBL" id="EKC57885.1"/>
    </source>
</evidence>
<sequence>MECGKSNCRLEVHHIKPRRRNGSNTLDNLITLCESCHQKTEGQEELYMDRYFSLLKSSDNKNLNYAQHVMIGKMWLRKQLSGLGVLYLTSGGDTANKRIDWNIEKSHTNDAVCITDLQPDTCDIKEWAIKPMRRQSKAKPTMF</sequence>
<name>K1SVJ2_9ZZZZ</name>
<dbReference type="GO" id="GO:0004519">
    <property type="term" value="F:endonuclease activity"/>
    <property type="evidence" value="ECO:0007669"/>
    <property type="project" value="UniProtKB-KW"/>
</dbReference>
<feature type="domain" description="HNH" evidence="1">
    <location>
        <begin position="2"/>
        <end position="40"/>
    </location>
</feature>
<dbReference type="InterPro" id="IPR002711">
    <property type="entry name" value="HNH"/>
</dbReference>
<dbReference type="GO" id="GO:0003676">
    <property type="term" value="F:nucleic acid binding"/>
    <property type="evidence" value="ECO:0007669"/>
    <property type="project" value="InterPro"/>
</dbReference>
<dbReference type="CDD" id="cd00085">
    <property type="entry name" value="HNHc"/>
    <property type="match status" value="1"/>
</dbReference>
<dbReference type="Gene3D" id="1.10.30.50">
    <property type="match status" value="1"/>
</dbReference>
<keyword evidence="2" id="KW-0255">Endonuclease</keyword>
<keyword evidence="2" id="KW-0540">Nuclease</keyword>
<dbReference type="EMBL" id="AJWZ01007094">
    <property type="protein sequence ID" value="EKC57885.1"/>
    <property type="molecule type" value="Genomic_DNA"/>
</dbReference>
<proteinExistence type="predicted"/>
<dbReference type="GO" id="GO:0008270">
    <property type="term" value="F:zinc ion binding"/>
    <property type="evidence" value="ECO:0007669"/>
    <property type="project" value="InterPro"/>
</dbReference>
<gene>
    <name evidence="2" type="ORF">OBE_10298</name>
</gene>
<dbReference type="InterPro" id="IPR003615">
    <property type="entry name" value="HNH_nuc"/>
</dbReference>
<comment type="caution">
    <text evidence="2">The sequence shown here is derived from an EMBL/GenBank/DDBJ whole genome shotgun (WGS) entry which is preliminary data.</text>
</comment>
<keyword evidence="2" id="KW-0378">Hydrolase</keyword>
<accession>K1SVJ2</accession>
<protein>
    <submittedName>
        <fullName evidence="2">HNH endonuclease</fullName>
    </submittedName>
</protein>
<dbReference type="AlphaFoldDB" id="K1SVJ2"/>
<organism evidence="2">
    <name type="scientific">human gut metagenome</name>
    <dbReference type="NCBI Taxonomy" id="408170"/>
    <lineage>
        <taxon>unclassified sequences</taxon>
        <taxon>metagenomes</taxon>
        <taxon>organismal metagenomes</taxon>
    </lineage>
</organism>
<evidence type="ECO:0000259" key="1">
    <source>
        <dbReference type="Pfam" id="PF01844"/>
    </source>
</evidence>